<dbReference type="Proteomes" id="UP000830395">
    <property type="component" value="Chromosome 3"/>
</dbReference>
<sequence>MCANAFSLILISGLSKVSCRIHVNYNIVTKWRLFSNATGQQRSHLSSEERVELTSEVSLTCEVCKDFARKNFAWIY</sequence>
<reference evidence="1" key="1">
    <citation type="submission" date="2020-02" db="EMBL/GenBank/DDBJ databases">
        <title>Genome sequencing of the panga catfish, Pangasius djambal.</title>
        <authorList>
            <person name="Wen M."/>
            <person name="Zahm M."/>
            <person name="Roques C."/>
            <person name="Cabau C."/>
            <person name="Klopp C."/>
            <person name="Donnadieu C."/>
            <person name="Jouanno E."/>
            <person name="Avarre J.-C."/>
            <person name="Campet M."/>
            <person name="Ha T."/>
            <person name="Dugue R."/>
            <person name="Lampietro C."/>
            <person name="Louis A."/>
            <person name="Herpin A."/>
            <person name="Echchiki A."/>
            <person name="Berthelot C."/>
            <person name="Parey E."/>
            <person name="Roest-Crollius H."/>
            <person name="Braasch I."/>
            <person name="Postlethwait J.H."/>
            <person name="Bobe J."/>
            <person name="Montfort J."/>
            <person name="Bouchez O."/>
            <person name="Begum T."/>
            <person name="Schartl M."/>
            <person name="Gustiano R."/>
            <person name="Guiguen Y."/>
        </authorList>
    </citation>
    <scope>NUCLEOTIDE SEQUENCE</scope>
    <source>
        <strain evidence="1">Pdj_M5554</strain>
    </source>
</reference>
<gene>
    <name evidence="1" type="ORF">PDJAM_G00185000</name>
</gene>
<keyword evidence="2" id="KW-1185">Reference proteome</keyword>
<accession>A0ACC5Y485</accession>
<protein>
    <submittedName>
        <fullName evidence="1">Uncharacterized protein</fullName>
    </submittedName>
</protein>
<dbReference type="EMBL" id="CM040977">
    <property type="protein sequence ID" value="MCJ8730491.1"/>
    <property type="molecule type" value="Genomic_DNA"/>
</dbReference>
<evidence type="ECO:0000313" key="2">
    <source>
        <dbReference type="Proteomes" id="UP000830395"/>
    </source>
</evidence>
<name>A0ACC5Y485_9TELE</name>
<proteinExistence type="predicted"/>
<organism evidence="1 2">
    <name type="scientific">Pangasius djambal</name>
    <dbReference type="NCBI Taxonomy" id="1691987"/>
    <lineage>
        <taxon>Eukaryota</taxon>
        <taxon>Metazoa</taxon>
        <taxon>Chordata</taxon>
        <taxon>Craniata</taxon>
        <taxon>Vertebrata</taxon>
        <taxon>Euteleostomi</taxon>
        <taxon>Actinopterygii</taxon>
        <taxon>Neopterygii</taxon>
        <taxon>Teleostei</taxon>
        <taxon>Ostariophysi</taxon>
        <taxon>Siluriformes</taxon>
        <taxon>Pangasiidae</taxon>
        <taxon>Pangasius</taxon>
    </lineage>
</organism>
<comment type="caution">
    <text evidence="1">The sequence shown here is derived from an EMBL/GenBank/DDBJ whole genome shotgun (WGS) entry which is preliminary data.</text>
</comment>
<evidence type="ECO:0000313" key="1">
    <source>
        <dbReference type="EMBL" id="MCJ8730491.1"/>
    </source>
</evidence>